<dbReference type="InterPro" id="IPR015168">
    <property type="entry name" value="SsuA/THI5"/>
</dbReference>
<gene>
    <name evidence="6" type="ORF">K8V32_00950</name>
</gene>
<dbReference type="SUPFAM" id="SSF53850">
    <property type="entry name" value="Periplasmic binding protein-like II"/>
    <property type="match status" value="1"/>
</dbReference>
<name>A0A921K6E5_9MICC</name>
<dbReference type="PROSITE" id="PS51257">
    <property type="entry name" value="PROKAR_LIPOPROTEIN"/>
    <property type="match status" value="1"/>
</dbReference>
<evidence type="ECO:0000256" key="3">
    <source>
        <dbReference type="ARBA" id="ARBA00022729"/>
    </source>
</evidence>
<evidence type="ECO:0000313" key="7">
    <source>
        <dbReference type="Proteomes" id="UP000703315"/>
    </source>
</evidence>
<comment type="similarity">
    <text evidence="2">Belongs to the bacterial solute-binding protein SsuA/TauA family.</text>
</comment>
<reference evidence="6" key="1">
    <citation type="journal article" date="2021" name="PeerJ">
        <title>Extensive microbial diversity within the chicken gut microbiome revealed by metagenomics and culture.</title>
        <authorList>
            <person name="Gilroy R."/>
            <person name="Ravi A."/>
            <person name="Getino M."/>
            <person name="Pursley I."/>
            <person name="Horton D.L."/>
            <person name="Alikhan N.F."/>
            <person name="Baker D."/>
            <person name="Gharbi K."/>
            <person name="Hall N."/>
            <person name="Watson M."/>
            <person name="Adriaenssens E.M."/>
            <person name="Foster-Nyarko E."/>
            <person name="Jarju S."/>
            <person name="Secka A."/>
            <person name="Antonio M."/>
            <person name="Oren A."/>
            <person name="Chaudhuri R.R."/>
            <person name="La Ragione R."/>
            <person name="Hildebrand F."/>
            <person name="Pallen M.J."/>
        </authorList>
    </citation>
    <scope>NUCLEOTIDE SEQUENCE</scope>
    <source>
        <strain evidence="6">ChiHjej13B12-14962</strain>
    </source>
</reference>
<dbReference type="Pfam" id="PF09084">
    <property type="entry name" value="NMT1"/>
    <property type="match status" value="1"/>
</dbReference>
<evidence type="ECO:0000259" key="5">
    <source>
        <dbReference type="Pfam" id="PF09084"/>
    </source>
</evidence>
<evidence type="ECO:0000313" key="6">
    <source>
        <dbReference type="EMBL" id="HJF13358.1"/>
    </source>
</evidence>
<dbReference type="EMBL" id="DYXC01000013">
    <property type="protein sequence ID" value="HJF13358.1"/>
    <property type="molecule type" value="Genomic_DNA"/>
</dbReference>
<comment type="caution">
    <text evidence="6">The sequence shown here is derived from an EMBL/GenBank/DDBJ whole genome shotgun (WGS) entry which is preliminary data.</text>
</comment>
<accession>A0A921K6E5</accession>
<reference evidence="6" key="2">
    <citation type="submission" date="2021-09" db="EMBL/GenBank/DDBJ databases">
        <authorList>
            <person name="Gilroy R."/>
        </authorList>
    </citation>
    <scope>NUCLEOTIDE SEQUENCE</scope>
    <source>
        <strain evidence="6">ChiHjej13B12-14962</strain>
    </source>
</reference>
<feature type="domain" description="SsuA/THI5-like" evidence="5">
    <location>
        <begin position="58"/>
        <end position="263"/>
    </location>
</feature>
<feature type="signal peptide" evidence="4">
    <location>
        <begin position="1"/>
        <end position="33"/>
    </location>
</feature>
<dbReference type="Proteomes" id="UP000703315">
    <property type="component" value="Unassembled WGS sequence"/>
</dbReference>
<proteinExistence type="inferred from homology"/>
<comment type="subcellular location">
    <subcellularLocation>
        <location evidence="1">Periplasm</location>
    </subcellularLocation>
</comment>
<feature type="chain" id="PRO_5037872990" evidence="4">
    <location>
        <begin position="34"/>
        <end position="335"/>
    </location>
</feature>
<dbReference type="PANTHER" id="PTHR30024:SF47">
    <property type="entry name" value="TAURINE-BINDING PERIPLASMIC PROTEIN"/>
    <property type="match status" value="1"/>
</dbReference>
<sequence>MFTQPRSGRKNLLQAAAAFSISALLLTGCSASADNDAGATSETEEGPISMTVARGQVNIENTILAEENGIFEDAGIIVDPQVSQGATATNSAVISGEFDVALTDATSATRAISEGMPITVVAGQKHADPEHPLESGVLLPPDSPISDWSDLEGKKVGIPDLGGLPQLTVQQAMTDQGLDPESVEFVALPLPALAEAAATGEVDAVFLFSAFYFGAQSNGFTPLGTGVGEFLPNSPQSVWIASQEYAANNVEALERFREVLDTANALVEEDEETVRNIYHENTELPADFIDNVMVLAPLSSDLPQDGWERLVDVMVTHNELPEPLAYDEIVWDGAR</sequence>
<keyword evidence="3 4" id="KW-0732">Signal</keyword>
<evidence type="ECO:0000256" key="4">
    <source>
        <dbReference type="SAM" id="SignalP"/>
    </source>
</evidence>
<dbReference type="GO" id="GO:0042597">
    <property type="term" value="C:periplasmic space"/>
    <property type="evidence" value="ECO:0007669"/>
    <property type="project" value="UniProtKB-SubCell"/>
</dbReference>
<dbReference type="RefSeq" id="WP_303901481.1">
    <property type="nucleotide sequence ID" value="NZ_DYXC01000013.1"/>
</dbReference>
<evidence type="ECO:0000256" key="2">
    <source>
        <dbReference type="ARBA" id="ARBA00010742"/>
    </source>
</evidence>
<organism evidence="6 7">
    <name type="scientific">Enteractinococcus helveticum</name>
    <dbReference type="NCBI Taxonomy" id="1837282"/>
    <lineage>
        <taxon>Bacteria</taxon>
        <taxon>Bacillati</taxon>
        <taxon>Actinomycetota</taxon>
        <taxon>Actinomycetes</taxon>
        <taxon>Micrococcales</taxon>
        <taxon>Micrococcaceae</taxon>
    </lineage>
</organism>
<evidence type="ECO:0000256" key="1">
    <source>
        <dbReference type="ARBA" id="ARBA00004418"/>
    </source>
</evidence>
<dbReference type="AlphaFoldDB" id="A0A921K6E5"/>
<dbReference type="Gene3D" id="3.40.190.10">
    <property type="entry name" value="Periplasmic binding protein-like II"/>
    <property type="match status" value="2"/>
</dbReference>
<dbReference type="PANTHER" id="PTHR30024">
    <property type="entry name" value="ALIPHATIC SULFONATES-BINDING PROTEIN-RELATED"/>
    <property type="match status" value="1"/>
</dbReference>
<protein>
    <submittedName>
        <fullName evidence="6">ABC transporter substrate-binding protein</fullName>
    </submittedName>
</protein>